<evidence type="ECO:0000313" key="3">
    <source>
        <dbReference type="Proteomes" id="UP000750711"/>
    </source>
</evidence>
<protein>
    <submittedName>
        <fullName evidence="2">Uncharacterized protein</fullName>
    </submittedName>
</protein>
<organism evidence="2 3">
    <name type="scientific">Trichoglossum hirsutum</name>
    <dbReference type="NCBI Taxonomy" id="265104"/>
    <lineage>
        <taxon>Eukaryota</taxon>
        <taxon>Fungi</taxon>
        <taxon>Dikarya</taxon>
        <taxon>Ascomycota</taxon>
        <taxon>Pezizomycotina</taxon>
        <taxon>Geoglossomycetes</taxon>
        <taxon>Geoglossales</taxon>
        <taxon>Geoglossaceae</taxon>
        <taxon>Trichoglossum</taxon>
    </lineage>
</organism>
<dbReference type="Proteomes" id="UP000750711">
    <property type="component" value="Unassembled WGS sequence"/>
</dbReference>
<comment type="caution">
    <text evidence="2">The sequence shown here is derived from an EMBL/GenBank/DDBJ whole genome shotgun (WGS) entry which is preliminary data.</text>
</comment>
<gene>
    <name evidence="2" type="ORF">GP486_001879</name>
</gene>
<dbReference type="EMBL" id="JAGHQM010000186">
    <property type="protein sequence ID" value="KAH0564732.1"/>
    <property type="molecule type" value="Genomic_DNA"/>
</dbReference>
<dbReference type="AlphaFoldDB" id="A0A9P8LG55"/>
<reference evidence="2" key="1">
    <citation type="submission" date="2021-03" db="EMBL/GenBank/DDBJ databases">
        <title>Comparative genomics and phylogenomic investigation of the class Geoglossomycetes provide insights into ecological specialization and systematics.</title>
        <authorList>
            <person name="Melie T."/>
            <person name="Pirro S."/>
            <person name="Miller A.N."/>
            <person name="Quandt A."/>
        </authorList>
    </citation>
    <scope>NUCLEOTIDE SEQUENCE</scope>
    <source>
        <strain evidence="2">CAQ_001_2017</strain>
    </source>
</reference>
<keyword evidence="3" id="KW-1185">Reference proteome</keyword>
<evidence type="ECO:0000256" key="1">
    <source>
        <dbReference type="SAM" id="MobiDB-lite"/>
    </source>
</evidence>
<feature type="compositionally biased region" description="Basic and acidic residues" evidence="1">
    <location>
        <begin position="32"/>
        <end position="45"/>
    </location>
</feature>
<accession>A0A9P8LG55</accession>
<name>A0A9P8LG55_9PEZI</name>
<feature type="region of interest" description="Disordered" evidence="1">
    <location>
        <begin position="25"/>
        <end position="53"/>
    </location>
</feature>
<evidence type="ECO:0000313" key="2">
    <source>
        <dbReference type="EMBL" id="KAH0564732.1"/>
    </source>
</evidence>
<proteinExistence type="predicted"/>
<sequence>MPVRGQKRTPVDRFANTADPRTAVYSISLRPPEYKENSVRPEPQSKDPAGYVSPTTDRDLEYFQAIAVGDKAPDNQAPPTLVLNLFRATQTQVLPIAERITLGAAAGAPYYALHATPSSTSATEFNTLLITRRHPIRATYSDACAVEILPKLDLLVQGVKTIARIVRERENKREEYYLTWGGFGDCYSLWRRIKADGNNGDEGTLAHLFCERWDAHDDHRFQGIIRAKQPLSSNPEVDPRSIPADIATLDATKPWPQFVSRNHYAHEHMDVLVASFLTVVTVQARRERELRELGSLPGYTP</sequence>